<gene>
    <name evidence="1" type="ORF">BN8_01636</name>
</gene>
<evidence type="ECO:0000313" key="1">
    <source>
        <dbReference type="EMBL" id="CCH52622.1"/>
    </source>
</evidence>
<sequence length="126" mass="14352">MKLKTVIPSPIEMDTILVISDYVQALKAEVGEPLRRLYPNAEIRFCLFDGELLNELTSGLLPILILMDMGADNLLIMKELRSFACLSRTPMLMLRAEATKRKVEAESEGIGWLYNTLNTHHQYQLN</sequence>
<accession>I2GFE7</accession>
<comment type="caution">
    <text evidence="1">The sequence shown here is derived from an EMBL/GenBank/DDBJ whole genome shotgun (WGS) entry which is preliminary data.</text>
</comment>
<dbReference type="EMBL" id="CAIT01000005">
    <property type="protein sequence ID" value="CCH52622.1"/>
    <property type="molecule type" value="Genomic_DNA"/>
</dbReference>
<dbReference type="AlphaFoldDB" id="I2GFE7"/>
<reference evidence="1 2" key="1">
    <citation type="journal article" date="2012" name="J. Bacteriol.">
        <title>Genome Sequence of the Filamentous Bacterium Fibrisoma limi BUZ 3T.</title>
        <authorList>
            <person name="Filippini M."/>
            <person name="Qi W."/>
            <person name="Jaenicke S."/>
            <person name="Goesmann A."/>
            <person name="Smits T.H."/>
            <person name="Bagheri H.C."/>
        </authorList>
    </citation>
    <scope>NUCLEOTIDE SEQUENCE [LARGE SCALE GENOMIC DNA]</scope>
    <source>
        <strain evidence="2">BUZ 3T</strain>
    </source>
</reference>
<proteinExistence type="predicted"/>
<evidence type="ECO:0008006" key="3">
    <source>
        <dbReference type="Google" id="ProtNLM"/>
    </source>
</evidence>
<evidence type="ECO:0000313" key="2">
    <source>
        <dbReference type="Proteomes" id="UP000009309"/>
    </source>
</evidence>
<dbReference type="STRING" id="1185876.BN8_01636"/>
<organism evidence="1 2">
    <name type="scientific">Fibrisoma limi BUZ 3</name>
    <dbReference type="NCBI Taxonomy" id="1185876"/>
    <lineage>
        <taxon>Bacteria</taxon>
        <taxon>Pseudomonadati</taxon>
        <taxon>Bacteroidota</taxon>
        <taxon>Cytophagia</taxon>
        <taxon>Cytophagales</taxon>
        <taxon>Spirosomataceae</taxon>
        <taxon>Fibrisoma</taxon>
    </lineage>
</organism>
<keyword evidence="2" id="KW-1185">Reference proteome</keyword>
<protein>
    <recommendedName>
        <fullName evidence="3">Response regulator receiver protein</fullName>
    </recommendedName>
</protein>
<name>I2GFE7_9BACT</name>
<dbReference type="Proteomes" id="UP000009309">
    <property type="component" value="Unassembled WGS sequence"/>
</dbReference>